<feature type="transmembrane region" description="Helical" evidence="1">
    <location>
        <begin position="32"/>
        <end position="51"/>
    </location>
</feature>
<name>A0ABQ0JYN2_9BACT</name>
<keyword evidence="1" id="KW-0472">Membrane</keyword>
<dbReference type="RefSeq" id="WP_052563892.1">
    <property type="nucleotide sequence ID" value="NZ_BAFN01000001.1"/>
</dbReference>
<dbReference type="EMBL" id="BAFN01000001">
    <property type="protein sequence ID" value="GAN33812.1"/>
    <property type="molecule type" value="Genomic_DNA"/>
</dbReference>
<organism evidence="2 3">
    <name type="scientific">Candidatus Brocadia sinica JPN1</name>
    <dbReference type="NCBI Taxonomy" id="1197129"/>
    <lineage>
        <taxon>Bacteria</taxon>
        <taxon>Pseudomonadati</taxon>
        <taxon>Planctomycetota</taxon>
        <taxon>Candidatus Brocadiia</taxon>
        <taxon>Candidatus Brocadiales</taxon>
        <taxon>Candidatus Brocadiaceae</taxon>
        <taxon>Candidatus Brocadia</taxon>
    </lineage>
</organism>
<evidence type="ECO:0000313" key="2">
    <source>
        <dbReference type="EMBL" id="GAN33812.1"/>
    </source>
</evidence>
<evidence type="ECO:0000313" key="3">
    <source>
        <dbReference type="Proteomes" id="UP000032309"/>
    </source>
</evidence>
<protein>
    <submittedName>
        <fullName evidence="2">Uncharacterized protein</fullName>
    </submittedName>
</protein>
<keyword evidence="1" id="KW-0812">Transmembrane</keyword>
<dbReference type="Proteomes" id="UP000032309">
    <property type="component" value="Unassembled WGS sequence"/>
</dbReference>
<accession>A0ABQ0JYN2</accession>
<proteinExistence type="predicted"/>
<comment type="caution">
    <text evidence="2">The sequence shown here is derived from an EMBL/GenBank/DDBJ whole genome shotgun (WGS) entry which is preliminary data.</text>
</comment>
<sequence>MEKGLQGCQKAMTVHTVTQQTFFRKNCYEDSLLGTIALFLIACILTGVFAVNGNKGDWGFEPKNYRYALIEG</sequence>
<evidence type="ECO:0000256" key="1">
    <source>
        <dbReference type="SAM" id="Phobius"/>
    </source>
</evidence>
<reference evidence="3" key="1">
    <citation type="journal article" date="2015" name="Genome Announc.">
        <title>Draft Genome Sequence of an Anaerobic Ammonium-Oxidizing Bacterium, "Candidatus Brocadia sinica".</title>
        <authorList>
            <person name="Oshiki M."/>
            <person name="Shinyako-Hata K."/>
            <person name="Satoh H."/>
            <person name="Okabe S."/>
        </authorList>
    </citation>
    <scope>NUCLEOTIDE SEQUENCE [LARGE SCALE GENOMIC DNA]</scope>
    <source>
        <strain evidence="3">JPN1</strain>
    </source>
</reference>
<keyword evidence="1" id="KW-1133">Transmembrane helix</keyword>
<gene>
    <name evidence="2" type="ORF">BROSI_A2346</name>
</gene>
<keyword evidence="3" id="KW-1185">Reference proteome</keyword>